<comment type="caution">
    <text evidence="2">The sequence shown here is derived from an EMBL/GenBank/DDBJ whole genome shotgun (WGS) entry which is preliminary data.</text>
</comment>
<evidence type="ECO:0000313" key="2">
    <source>
        <dbReference type="EMBL" id="MFD1642205.1"/>
    </source>
</evidence>
<keyword evidence="3" id="KW-1185">Reference proteome</keyword>
<reference evidence="2 3" key="1">
    <citation type="journal article" date="2019" name="Int. J. Syst. Evol. Microbiol.">
        <title>The Global Catalogue of Microorganisms (GCM) 10K type strain sequencing project: providing services to taxonomists for standard genome sequencing and annotation.</title>
        <authorList>
            <consortium name="The Broad Institute Genomics Platform"/>
            <consortium name="The Broad Institute Genome Sequencing Center for Infectious Disease"/>
            <person name="Wu L."/>
            <person name="Ma J."/>
        </authorList>
    </citation>
    <scope>NUCLEOTIDE SEQUENCE [LARGE SCALE GENOMIC DNA]</scope>
    <source>
        <strain evidence="2 3">CGMCC 1.10593</strain>
    </source>
</reference>
<feature type="compositionally biased region" description="Polar residues" evidence="1">
    <location>
        <begin position="69"/>
        <end position="79"/>
    </location>
</feature>
<protein>
    <recommendedName>
        <fullName evidence="4">Small CPxCG-related zinc finger protein</fullName>
    </recommendedName>
</protein>
<dbReference type="InterPro" id="IPR055985">
    <property type="entry name" value="DUF7563"/>
</dbReference>
<evidence type="ECO:0000313" key="3">
    <source>
        <dbReference type="Proteomes" id="UP001597052"/>
    </source>
</evidence>
<evidence type="ECO:0000256" key="1">
    <source>
        <dbReference type="SAM" id="MobiDB-lite"/>
    </source>
</evidence>
<accession>A0ABD6D8S8</accession>
<proteinExistence type="predicted"/>
<dbReference type="RefSeq" id="WP_256395424.1">
    <property type="nucleotide sequence ID" value="NZ_JANHDJ010000002.1"/>
</dbReference>
<dbReference type="AlphaFoldDB" id="A0ABD6D8S8"/>
<dbReference type="EMBL" id="JBHUDM010000002">
    <property type="protein sequence ID" value="MFD1642205.1"/>
    <property type="molecule type" value="Genomic_DNA"/>
</dbReference>
<dbReference type="Proteomes" id="UP001597052">
    <property type="component" value="Unassembled WGS sequence"/>
</dbReference>
<evidence type="ECO:0008006" key="4">
    <source>
        <dbReference type="Google" id="ProtNLM"/>
    </source>
</evidence>
<feature type="region of interest" description="Disordered" evidence="1">
    <location>
        <begin position="55"/>
        <end position="79"/>
    </location>
</feature>
<gene>
    <name evidence="2" type="ORF">ACFSBW_10010</name>
</gene>
<sequence length="79" mass="8748">MPMRLPETDESRCANCDAHVTRGFRRVYGDEDNRAHRCHECDTLVRLRAGSAAGLEVPIPEPGEGSGRHGNTTAKEWSL</sequence>
<organism evidence="2 3">
    <name type="scientific">Halohasta litorea</name>
    <dbReference type="NCBI Taxonomy" id="869891"/>
    <lineage>
        <taxon>Archaea</taxon>
        <taxon>Methanobacteriati</taxon>
        <taxon>Methanobacteriota</taxon>
        <taxon>Stenosarchaea group</taxon>
        <taxon>Halobacteria</taxon>
        <taxon>Halobacteriales</taxon>
        <taxon>Haloferacaceae</taxon>
        <taxon>Halohasta</taxon>
    </lineage>
</organism>
<dbReference type="Pfam" id="PF24444">
    <property type="entry name" value="DUF7563"/>
    <property type="match status" value="1"/>
</dbReference>
<name>A0ABD6D8S8_9EURY</name>